<evidence type="ECO:0000256" key="1">
    <source>
        <dbReference type="SAM" id="Phobius"/>
    </source>
</evidence>
<proteinExistence type="predicted"/>
<keyword evidence="1" id="KW-0812">Transmembrane</keyword>
<keyword evidence="1" id="KW-0472">Membrane</keyword>
<evidence type="ECO:0000313" key="2">
    <source>
        <dbReference type="EMBL" id="GAL23122.1"/>
    </source>
</evidence>
<evidence type="ECO:0000313" key="3">
    <source>
        <dbReference type="Proteomes" id="UP000029228"/>
    </source>
</evidence>
<sequence length="49" mass="5658">MLWPLLLNIFGFAFFFGALTLIRLRNEIISKEGHRPWVIALATRSNQKG</sequence>
<dbReference type="Proteomes" id="UP000029228">
    <property type="component" value="Unassembled WGS sequence"/>
</dbReference>
<reference evidence="2 3" key="1">
    <citation type="submission" date="2014-09" db="EMBL/GenBank/DDBJ databases">
        <title>Vibrio maritimus JCM 19235. (C45) whole genome shotgun sequence.</title>
        <authorList>
            <person name="Sawabe T."/>
            <person name="Meirelles P."/>
            <person name="Nakanishi M."/>
            <person name="Sayaka M."/>
            <person name="Hattori M."/>
            <person name="Ohkuma M."/>
        </authorList>
    </citation>
    <scope>NUCLEOTIDE SEQUENCE [LARGE SCALE GENOMIC DNA]</scope>
    <source>
        <strain evidence="3">JCM19235</strain>
    </source>
</reference>
<comment type="caution">
    <text evidence="2">The sequence shown here is derived from an EMBL/GenBank/DDBJ whole genome shotgun (WGS) entry which is preliminary data.</text>
</comment>
<protein>
    <submittedName>
        <fullName evidence="2">Cytochrome c-type biogenesis protein CcmC</fullName>
    </submittedName>
</protein>
<organism evidence="2 3">
    <name type="scientific">Vibrio maritimus</name>
    <dbReference type="NCBI Taxonomy" id="990268"/>
    <lineage>
        <taxon>Bacteria</taxon>
        <taxon>Pseudomonadati</taxon>
        <taxon>Pseudomonadota</taxon>
        <taxon>Gammaproteobacteria</taxon>
        <taxon>Vibrionales</taxon>
        <taxon>Vibrionaceae</taxon>
        <taxon>Vibrio</taxon>
    </lineage>
</organism>
<dbReference type="AlphaFoldDB" id="A0A090SUV8"/>
<feature type="transmembrane region" description="Helical" evidence="1">
    <location>
        <begin position="6"/>
        <end position="24"/>
    </location>
</feature>
<keyword evidence="3" id="KW-1185">Reference proteome</keyword>
<dbReference type="EMBL" id="BBMR01000018">
    <property type="protein sequence ID" value="GAL23122.1"/>
    <property type="molecule type" value="Genomic_DNA"/>
</dbReference>
<dbReference type="STRING" id="990268.JCM19235_597"/>
<reference evidence="2 3" key="2">
    <citation type="submission" date="2014-09" db="EMBL/GenBank/DDBJ databases">
        <authorList>
            <consortium name="NBRP consortium"/>
            <person name="Sawabe T."/>
            <person name="Meirelles P."/>
            <person name="Nakanishi M."/>
            <person name="Sayaka M."/>
            <person name="Hattori M."/>
            <person name="Ohkuma M."/>
        </authorList>
    </citation>
    <scope>NUCLEOTIDE SEQUENCE [LARGE SCALE GENOMIC DNA]</scope>
    <source>
        <strain evidence="3">JCM19235</strain>
    </source>
</reference>
<keyword evidence="1" id="KW-1133">Transmembrane helix</keyword>
<name>A0A090SUV8_9VIBR</name>
<accession>A0A090SUV8</accession>
<gene>
    <name evidence="2" type="ORF">JCM19235_597</name>
</gene>